<feature type="compositionally biased region" description="Low complexity" evidence="1">
    <location>
        <begin position="79"/>
        <end position="142"/>
    </location>
</feature>
<reference evidence="2" key="1">
    <citation type="submission" date="2021-02" db="EMBL/GenBank/DDBJ databases">
        <authorList>
            <person name="Nowell W R."/>
        </authorList>
    </citation>
    <scope>NUCLEOTIDE SEQUENCE</scope>
</reference>
<accession>A0A819WP23</accession>
<organism evidence="2 3">
    <name type="scientific">Rotaria sordida</name>
    <dbReference type="NCBI Taxonomy" id="392033"/>
    <lineage>
        <taxon>Eukaryota</taxon>
        <taxon>Metazoa</taxon>
        <taxon>Spiralia</taxon>
        <taxon>Gnathifera</taxon>
        <taxon>Rotifera</taxon>
        <taxon>Eurotatoria</taxon>
        <taxon>Bdelloidea</taxon>
        <taxon>Philodinida</taxon>
        <taxon>Philodinidae</taxon>
        <taxon>Rotaria</taxon>
    </lineage>
</organism>
<feature type="compositionally biased region" description="Basic and acidic residues" evidence="1">
    <location>
        <begin position="1"/>
        <end position="13"/>
    </location>
</feature>
<sequence>MSEQARKEFDQHHSNFQTPWINPYSTPSQQMTPLTTSGASSPSSSDTTGFSPAHLSSPSHMSPSPYHQIPAPSNYYPQSTRNYSSTSPTYSPNSPSYSPISPRYPSTRTSPSYIPTSPSYSPTYAPQSPTSSTISSSMSSPHIIHDDDLNDNGNLMD</sequence>
<feature type="compositionally biased region" description="Low complexity" evidence="1">
    <location>
        <begin position="32"/>
        <end position="67"/>
    </location>
</feature>
<gene>
    <name evidence="2" type="ORF">FNK824_LOCUS32617</name>
</gene>
<evidence type="ECO:0000313" key="2">
    <source>
        <dbReference type="EMBL" id="CAF4128143.1"/>
    </source>
</evidence>
<feature type="region of interest" description="Disordered" evidence="1">
    <location>
        <begin position="1"/>
        <end position="157"/>
    </location>
</feature>
<proteinExistence type="predicted"/>
<protein>
    <submittedName>
        <fullName evidence="2">Uncharacterized protein</fullName>
    </submittedName>
</protein>
<dbReference type="Proteomes" id="UP000663874">
    <property type="component" value="Unassembled WGS sequence"/>
</dbReference>
<name>A0A819WP23_9BILA</name>
<dbReference type="AlphaFoldDB" id="A0A819WP23"/>
<dbReference type="EMBL" id="CAJOBE010011315">
    <property type="protein sequence ID" value="CAF4128143.1"/>
    <property type="molecule type" value="Genomic_DNA"/>
</dbReference>
<feature type="compositionally biased region" description="Polar residues" evidence="1">
    <location>
        <begin position="14"/>
        <end position="31"/>
    </location>
</feature>
<evidence type="ECO:0000313" key="3">
    <source>
        <dbReference type="Proteomes" id="UP000663874"/>
    </source>
</evidence>
<comment type="caution">
    <text evidence="2">The sequence shown here is derived from an EMBL/GenBank/DDBJ whole genome shotgun (WGS) entry which is preliminary data.</text>
</comment>
<evidence type="ECO:0000256" key="1">
    <source>
        <dbReference type="SAM" id="MobiDB-lite"/>
    </source>
</evidence>